<dbReference type="Gene3D" id="3.80.10.10">
    <property type="entry name" value="Ribonuclease Inhibitor"/>
    <property type="match status" value="1"/>
</dbReference>
<comment type="caution">
    <text evidence="2">The sequence shown here is derived from an EMBL/GenBank/DDBJ whole genome shotgun (WGS) entry which is preliminary data.</text>
</comment>
<feature type="compositionally biased region" description="Low complexity" evidence="1">
    <location>
        <begin position="438"/>
        <end position="448"/>
    </location>
</feature>
<dbReference type="GO" id="GO:0031146">
    <property type="term" value="P:SCF-dependent proteasomal ubiquitin-dependent protein catabolic process"/>
    <property type="evidence" value="ECO:0007669"/>
    <property type="project" value="TreeGrafter"/>
</dbReference>
<evidence type="ECO:0000256" key="1">
    <source>
        <dbReference type="SAM" id="MobiDB-lite"/>
    </source>
</evidence>
<dbReference type="AlphaFoldDB" id="A0A9P6UBR3"/>
<feature type="region of interest" description="Disordered" evidence="1">
    <location>
        <begin position="394"/>
        <end position="451"/>
    </location>
</feature>
<accession>A0A9P6UBR3</accession>
<proteinExistence type="predicted"/>
<dbReference type="InterPro" id="IPR006553">
    <property type="entry name" value="Leu-rich_rpt_Cys-con_subtyp"/>
</dbReference>
<dbReference type="OrthoDB" id="421226at2759"/>
<protein>
    <submittedName>
        <fullName evidence="2">Uncharacterized protein</fullName>
    </submittedName>
</protein>
<keyword evidence="3" id="KW-1185">Reference proteome</keyword>
<feature type="region of interest" description="Disordered" evidence="1">
    <location>
        <begin position="1"/>
        <end position="50"/>
    </location>
</feature>
<dbReference type="Proteomes" id="UP000807716">
    <property type="component" value="Unassembled WGS sequence"/>
</dbReference>
<feature type="compositionally biased region" description="Pro residues" evidence="1">
    <location>
        <begin position="405"/>
        <end position="415"/>
    </location>
</feature>
<dbReference type="SMART" id="SM00367">
    <property type="entry name" value="LRR_CC"/>
    <property type="match status" value="3"/>
</dbReference>
<gene>
    <name evidence="2" type="ORF">DFQ27_008123</name>
</gene>
<organism evidence="2 3">
    <name type="scientific">Actinomortierella ambigua</name>
    <dbReference type="NCBI Taxonomy" id="1343610"/>
    <lineage>
        <taxon>Eukaryota</taxon>
        <taxon>Fungi</taxon>
        <taxon>Fungi incertae sedis</taxon>
        <taxon>Mucoromycota</taxon>
        <taxon>Mortierellomycotina</taxon>
        <taxon>Mortierellomycetes</taxon>
        <taxon>Mortierellales</taxon>
        <taxon>Mortierellaceae</taxon>
        <taxon>Actinomortierella</taxon>
    </lineage>
</organism>
<evidence type="ECO:0000313" key="3">
    <source>
        <dbReference type="Proteomes" id="UP000807716"/>
    </source>
</evidence>
<dbReference type="SUPFAM" id="SSF52047">
    <property type="entry name" value="RNI-like"/>
    <property type="match status" value="1"/>
</dbReference>
<name>A0A9P6UBR3_9FUNG</name>
<feature type="compositionally biased region" description="Low complexity" evidence="1">
    <location>
        <begin position="394"/>
        <end position="404"/>
    </location>
</feature>
<feature type="region of interest" description="Disordered" evidence="1">
    <location>
        <begin position="91"/>
        <end position="125"/>
    </location>
</feature>
<evidence type="ECO:0000313" key="2">
    <source>
        <dbReference type="EMBL" id="KAG0267847.1"/>
    </source>
</evidence>
<reference evidence="2" key="1">
    <citation type="journal article" date="2020" name="Fungal Divers.">
        <title>Resolving the Mortierellaceae phylogeny through synthesis of multi-gene phylogenetics and phylogenomics.</title>
        <authorList>
            <person name="Vandepol N."/>
            <person name="Liber J."/>
            <person name="Desiro A."/>
            <person name="Na H."/>
            <person name="Kennedy M."/>
            <person name="Barry K."/>
            <person name="Grigoriev I.V."/>
            <person name="Miller A.N."/>
            <person name="O'Donnell K."/>
            <person name="Stajich J.E."/>
            <person name="Bonito G."/>
        </authorList>
    </citation>
    <scope>NUCLEOTIDE SEQUENCE</scope>
    <source>
        <strain evidence="2">BC1065</strain>
    </source>
</reference>
<sequence length="527" mass="58197">MSLQPGPLQPYGEATPSPPPRTTNSKPVDDCESNPVPPLCRTDQHSPPSSERHLLKLRLVSRDLGNLVALSPSFWHEIHFNRRTYLRPLSLSSSSSSSSSSPLRLVMRPSHDHSTAPPPRSFHGIDSDANIVQAHPQSWVSAVSQQPSERKAHLDGTEGPISSIVPKSLDVLWHERTTSFIQFMRHLASIPETAEGVHQVIVEDIADETLVQALWKVLVGMPDLKEFSLKWSFGFVSLLGQVLLPMGESSNEGATPHQQQQFHGMAPPWRHLTRLDLTGSVLLRDIRGIRDVMPALTEVVLEGCHGIDDFRPLVRVGYFANGFSQHQPSKVFEENGLPQRSNLQTLVLSQTKLDDSDLIELVTFSPNLRELRLEQCYKLTIVSLIALGVRLTTSTSTTTTTAPPSTIPSPPPLPHLHPSGQASGPPATPPCDQHNNSTLTTTTTTTTTNPNVPAVSICPNLRVLSLKGCWDLDDYGVRALIGCPHLEMLNIRGLRRVREETIDWLHNQGVPLRKALGPLGHWRHFQA</sequence>
<feature type="compositionally biased region" description="Low complexity" evidence="1">
    <location>
        <begin position="91"/>
        <end position="105"/>
    </location>
</feature>
<dbReference type="GO" id="GO:0019005">
    <property type="term" value="C:SCF ubiquitin ligase complex"/>
    <property type="evidence" value="ECO:0007669"/>
    <property type="project" value="TreeGrafter"/>
</dbReference>
<dbReference type="PANTHER" id="PTHR13318">
    <property type="entry name" value="PARTNER OF PAIRED, ISOFORM B-RELATED"/>
    <property type="match status" value="1"/>
</dbReference>
<dbReference type="InterPro" id="IPR032675">
    <property type="entry name" value="LRR_dom_sf"/>
</dbReference>
<dbReference type="EMBL" id="JAAAJB010000067">
    <property type="protein sequence ID" value="KAG0267847.1"/>
    <property type="molecule type" value="Genomic_DNA"/>
</dbReference>